<keyword evidence="2" id="KW-0732">Signal</keyword>
<dbReference type="AlphaFoldDB" id="A0A7J6PZ48"/>
<sequence>MLIHYIYLCTLVALVVARTSTLVFDGDSKRCYSKEKFPFPVLPIHTFCVEAKEVDDAEWVIRFAYSLESNQTVHKESPLIAMKRVDYEEGDRFECLVPHIARIDAEDVIPIVEWIREMGEDFGKTEGVLLSSISLYVRSPKQHITLEFGSGEDATSLVLSPLGSPPLLPSYRPKENGWGSVLKKRKREESDVGEPPSAKSFRTPDDPVKLIPGNYESIDTAVKIEAEIIRSLAGILKANLKFTITKWERAKKGGKRLRRQTEETNTGFVPLAESWRAFRLNTASLNEDDRKAAEDSSNRSATFLRGLDLDTITVQPFSDDKILLRYGELENGRARHAVQLFRYGIHHHPPTRCCHPPIRVLKRPLWGICQGNSSEYCFGVTLTMFIPCAMVVLVVARASMPVFDGDSKRCYSKEKFPFPVLPIRTFCVETKEVDDDKWMARFTYSLETNATLYKESPIIPMKTVQQDDDLKLIAVDTSRLPVKDIVDAVKWSYQLSKDFGKAKAVTLTSMSLYITPLQKDVTLKFGHADDLTSLVLGPPGSRPSVPYYDFARNGWGSLVTRKRKRFVLEESPSAKSFRKPDDLADLSLGEFIYTNSSGMTPNVRVEIIRSLEETLKANIGFSLLEDGKPEEINTGFIGLTESWRAFRLDTSSLSVEDRREAEDSIKRLKTSLPGIDLDTISIEPIGDENIILRYGKHLKGGKAPYAAELLCHSTVV</sequence>
<accession>A0A7J6PZ48</accession>
<reference evidence="5 6" key="1">
    <citation type="submission" date="2020-04" db="EMBL/GenBank/DDBJ databases">
        <title>Perkinsus olseni comparative genomics.</title>
        <authorList>
            <person name="Bogema D.R."/>
        </authorList>
    </citation>
    <scope>NUCLEOTIDE SEQUENCE [LARGE SCALE GENOMIC DNA]</scope>
    <source>
        <strain evidence="4">ATCC PRA-205</strain>
        <strain evidence="3 5">ATCC PRA-207</strain>
    </source>
</reference>
<feature type="signal peptide" evidence="2">
    <location>
        <begin position="1"/>
        <end position="17"/>
    </location>
</feature>
<gene>
    <name evidence="4" type="ORF">FOZ62_017422</name>
    <name evidence="3" type="ORF">FOZ63_017531</name>
</gene>
<organism evidence="3 5">
    <name type="scientific">Perkinsus olseni</name>
    <name type="common">Perkinsus atlanticus</name>
    <dbReference type="NCBI Taxonomy" id="32597"/>
    <lineage>
        <taxon>Eukaryota</taxon>
        <taxon>Sar</taxon>
        <taxon>Alveolata</taxon>
        <taxon>Perkinsozoa</taxon>
        <taxon>Perkinsea</taxon>
        <taxon>Perkinsida</taxon>
        <taxon>Perkinsidae</taxon>
        <taxon>Perkinsus</taxon>
    </lineage>
</organism>
<protein>
    <submittedName>
        <fullName evidence="3">Uncharacterized protein</fullName>
    </submittedName>
</protein>
<evidence type="ECO:0000313" key="5">
    <source>
        <dbReference type="Proteomes" id="UP000553632"/>
    </source>
</evidence>
<evidence type="ECO:0000313" key="6">
    <source>
        <dbReference type="Proteomes" id="UP000574390"/>
    </source>
</evidence>
<dbReference type="Proteomes" id="UP000553632">
    <property type="component" value="Unassembled WGS sequence"/>
</dbReference>
<evidence type="ECO:0000313" key="4">
    <source>
        <dbReference type="EMBL" id="KAF4740621.1"/>
    </source>
</evidence>
<keyword evidence="5" id="KW-1185">Reference proteome</keyword>
<dbReference type="Proteomes" id="UP000574390">
    <property type="component" value="Unassembled WGS sequence"/>
</dbReference>
<comment type="caution">
    <text evidence="3">The sequence shown here is derived from an EMBL/GenBank/DDBJ whole genome shotgun (WGS) entry which is preliminary data.</text>
</comment>
<feature type="chain" id="PRO_5036400655" evidence="2">
    <location>
        <begin position="18"/>
        <end position="716"/>
    </location>
</feature>
<proteinExistence type="predicted"/>
<name>A0A7J6PZ48_PEROL</name>
<evidence type="ECO:0000313" key="3">
    <source>
        <dbReference type="EMBL" id="KAF4700690.1"/>
    </source>
</evidence>
<evidence type="ECO:0000256" key="1">
    <source>
        <dbReference type="SAM" id="MobiDB-lite"/>
    </source>
</evidence>
<feature type="region of interest" description="Disordered" evidence="1">
    <location>
        <begin position="179"/>
        <end position="205"/>
    </location>
</feature>
<dbReference type="EMBL" id="JABANM010009608">
    <property type="protein sequence ID" value="KAF4740621.1"/>
    <property type="molecule type" value="Genomic_DNA"/>
</dbReference>
<evidence type="ECO:0000256" key="2">
    <source>
        <dbReference type="SAM" id="SignalP"/>
    </source>
</evidence>
<dbReference type="EMBL" id="JABANO010037118">
    <property type="protein sequence ID" value="KAF4700690.1"/>
    <property type="molecule type" value="Genomic_DNA"/>
</dbReference>